<proteinExistence type="predicted"/>
<dbReference type="EMBL" id="QGKX02001347">
    <property type="protein sequence ID" value="KAF3524198.1"/>
    <property type="molecule type" value="Genomic_DNA"/>
</dbReference>
<evidence type="ECO:0000313" key="2">
    <source>
        <dbReference type="Proteomes" id="UP000712600"/>
    </source>
</evidence>
<name>A0A8S9PSB4_BRACR</name>
<sequence length="193" mass="21993">MENEQGGTEMDTLGFQLEISQERMSRGERRPDEMREILGEKELSYSKRHRLGLTGSDFRISFLWIGSFRLSEYLHSHCFDIPQNCLLLCFLRLCGPICLNSGASMLLWFCEPVVVLEFGGGIVIWKEGEIWVPLLLHVFASLASSLLVWSRFGVSSLGCEFAVEPSTIFFSVWGDWLRTIQWSRSSVSSLART</sequence>
<protein>
    <submittedName>
        <fullName evidence="1">Uncharacterized protein</fullName>
    </submittedName>
</protein>
<evidence type="ECO:0000313" key="1">
    <source>
        <dbReference type="EMBL" id="KAF3524198.1"/>
    </source>
</evidence>
<dbReference type="Proteomes" id="UP000712600">
    <property type="component" value="Unassembled WGS sequence"/>
</dbReference>
<organism evidence="1 2">
    <name type="scientific">Brassica cretica</name>
    <name type="common">Mustard</name>
    <dbReference type="NCBI Taxonomy" id="69181"/>
    <lineage>
        <taxon>Eukaryota</taxon>
        <taxon>Viridiplantae</taxon>
        <taxon>Streptophyta</taxon>
        <taxon>Embryophyta</taxon>
        <taxon>Tracheophyta</taxon>
        <taxon>Spermatophyta</taxon>
        <taxon>Magnoliopsida</taxon>
        <taxon>eudicotyledons</taxon>
        <taxon>Gunneridae</taxon>
        <taxon>Pentapetalae</taxon>
        <taxon>rosids</taxon>
        <taxon>malvids</taxon>
        <taxon>Brassicales</taxon>
        <taxon>Brassicaceae</taxon>
        <taxon>Brassiceae</taxon>
        <taxon>Brassica</taxon>
    </lineage>
</organism>
<reference evidence="1" key="1">
    <citation type="submission" date="2019-12" db="EMBL/GenBank/DDBJ databases">
        <title>Genome sequencing and annotation of Brassica cretica.</title>
        <authorList>
            <person name="Studholme D.J."/>
            <person name="Sarris P."/>
        </authorList>
    </citation>
    <scope>NUCLEOTIDE SEQUENCE</scope>
    <source>
        <strain evidence="1">PFS-109/04</strain>
        <tissue evidence="1">Leaf</tissue>
    </source>
</reference>
<dbReference type="AlphaFoldDB" id="A0A8S9PSB4"/>
<gene>
    <name evidence="1" type="ORF">F2Q69_00048384</name>
</gene>
<accession>A0A8S9PSB4</accession>
<comment type="caution">
    <text evidence="1">The sequence shown here is derived from an EMBL/GenBank/DDBJ whole genome shotgun (WGS) entry which is preliminary data.</text>
</comment>